<gene>
    <name evidence="1" type="ORF">C1280_17465</name>
</gene>
<evidence type="ECO:0000313" key="1">
    <source>
        <dbReference type="EMBL" id="AWM38594.1"/>
    </source>
</evidence>
<dbReference type="RefSeq" id="WP_010049266.1">
    <property type="nucleotide sequence ID" value="NZ_CP025958.1"/>
</dbReference>
<dbReference type="OrthoDB" id="213937at2"/>
<reference evidence="1 2" key="1">
    <citation type="submission" date="2018-01" db="EMBL/GenBank/DDBJ databases">
        <title>G. obscuriglobus.</title>
        <authorList>
            <person name="Franke J."/>
            <person name="Blomberg W."/>
            <person name="Selmecki A."/>
        </authorList>
    </citation>
    <scope>NUCLEOTIDE SEQUENCE [LARGE SCALE GENOMIC DNA]</scope>
    <source>
        <strain evidence="1 2">DSM 5831</strain>
    </source>
</reference>
<organism evidence="1 2">
    <name type="scientific">Gemmata obscuriglobus</name>
    <dbReference type="NCBI Taxonomy" id="114"/>
    <lineage>
        <taxon>Bacteria</taxon>
        <taxon>Pseudomonadati</taxon>
        <taxon>Planctomycetota</taxon>
        <taxon>Planctomycetia</taxon>
        <taxon>Gemmatales</taxon>
        <taxon>Gemmataceae</taxon>
        <taxon>Gemmata</taxon>
    </lineage>
</organism>
<accession>A0A2Z3HA89</accession>
<dbReference type="KEGG" id="gog:C1280_17465"/>
<sequence>MRKPVRNLLLVVGGCALVLLLVETSRLMWVGSTDLTVEFVITDADTGQPLNGAEIVVTSRGGFYEGDNRLRAKGVREEEFILKTDANGAAEYVCRDSMCHGQSSPLGLNDTFAVYMPHWNITVKALGYSSTALPHLEQFMRSAERTGPRRSKVVVPIALHRDAS</sequence>
<proteinExistence type="predicted"/>
<dbReference type="AlphaFoldDB" id="A0A2Z3HA89"/>
<keyword evidence="2" id="KW-1185">Reference proteome</keyword>
<dbReference type="Proteomes" id="UP000245802">
    <property type="component" value="Chromosome"/>
</dbReference>
<evidence type="ECO:0000313" key="2">
    <source>
        <dbReference type="Proteomes" id="UP000245802"/>
    </source>
</evidence>
<name>A0A2Z3HA89_9BACT</name>
<dbReference type="EMBL" id="CP025958">
    <property type="protein sequence ID" value="AWM38594.1"/>
    <property type="molecule type" value="Genomic_DNA"/>
</dbReference>
<protein>
    <submittedName>
        <fullName evidence="1">Uncharacterized protein</fullName>
    </submittedName>
</protein>